<keyword evidence="3" id="KW-1185">Reference proteome</keyword>
<dbReference type="InterPro" id="IPR052944">
    <property type="entry name" value="Sporulation_related"/>
</dbReference>
<evidence type="ECO:0000313" key="2">
    <source>
        <dbReference type="EMBL" id="MBC8529109.1"/>
    </source>
</evidence>
<comment type="caution">
    <text evidence="2">The sequence shown here is derived from an EMBL/GenBank/DDBJ whole genome shotgun (WGS) entry which is preliminary data.</text>
</comment>
<dbReference type="InterPro" id="IPR046720">
    <property type="entry name" value="DUF6612"/>
</dbReference>
<dbReference type="Gene3D" id="2.50.20.20">
    <property type="match status" value="1"/>
</dbReference>
<dbReference type="PROSITE" id="PS51257">
    <property type="entry name" value="PROKAR_LIPOPROTEIN"/>
    <property type="match status" value="1"/>
</dbReference>
<dbReference type="AlphaFoldDB" id="A0A926D188"/>
<dbReference type="Pfam" id="PF20316">
    <property type="entry name" value="DUF6612"/>
    <property type="match status" value="1"/>
</dbReference>
<dbReference type="EMBL" id="JACRSO010000002">
    <property type="protein sequence ID" value="MBC8529109.1"/>
    <property type="molecule type" value="Genomic_DNA"/>
</dbReference>
<evidence type="ECO:0000313" key="3">
    <source>
        <dbReference type="Proteomes" id="UP000654279"/>
    </source>
</evidence>
<dbReference type="Proteomes" id="UP000654279">
    <property type="component" value="Unassembled WGS sequence"/>
</dbReference>
<accession>A0A926D188</accession>
<reference evidence="2" key="1">
    <citation type="submission" date="2020-08" db="EMBL/GenBank/DDBJ databases">
        <title>Genome public.</title>
        <authorList>
            <person name="Liu C."/>
            <person name="Sun Q."/>
        </authorList>
    </citation>
    <scope>NUCLEOTIDE SEQUENCE</scope>
    <source>
        <strain evidence="2">NSJ-44</strain>
    </source>
</reference>
<dbReference type="PANTHER" id="PTHR37507">
    <property type="entry name" value="SPORULATION PROTEIN YDCC"/>
    <property type="match status" value="1"/>
</dbReference>
<dbReference type="PANTHER" id="PTHR37507:SF2">
    <property type="entry name" value="SPORULATION PROTEIN YDCC"/>
    <property type="match status" value="1"/>
</dbReference>
<evidence type="ECO:0008006" key="4">
    <source>
        <dbReference type="Google" id="ProtNLM"/>
    </source>
</evidence>
<feature type="signal peptide" evidence="1">
    <location>
        <begin position="1"/>
        <end position="24"/>
    </location>
</feature>
<sequence>MRHIRKAAALLLVLALAIGFGGCAQNMTPAQKIVQAQINLSKVKSMTATMDMKMDFSIVQQQIAMAIQYDMTVFSDPTRVKADMMMDGGTLLGQQEATLYMEQQDGKAITYTLLADKWTRTEEAIGAEGSKADTFDLQSAFKLYSQCAESFKETGEEQIGGRAAIRLEGALTGEALEEAVTASGVLNSISEGGNIGKEDVATLYQAISDLPITIWLDKEKLLPVRYEMDMTDIMTGIMENAMSGSPEMAAYMDFKANTCSVVVELGDFDSAPDFDIPAEAKETQV</sequence>
<proteinExistence type="predicted"/>
<keyword evidence="1" id="KW-0732">Signal</keyword>
<evidence type="ECO:0000256" key="1">
    <source>
        <dbReference type="SAM" id="SignalP"/>
    </source>
</evidence>
<dbReference type="RefSeq" id="WP_249284995.1">
    <property type="nucleotide sequence ID" value="NZ_JACRSO010000002.1"/>
</dbReference>
<gene>
    <name evidence="2" type="ORF">H8699_06680</name>
</gene>
<name>A0A926D188_9FIRM</name>
<organism evidence="2 3">
    <name type="scientific">Luoshenia tenuis</name>
    <dbReference type="NCBI Taxonomy" id="2763654"/>
    <lineage>
        <taxon>Bacteria</taxon>
        <taxon>Bacillati</taxon>
        <taxon>Bacillota</taxon>
        <taxon>Clostridia</taxon>
        <taxon>Christensenellales</taxon>
        <taxon>Christensenellaceae</taxon>
        <taxon>Luoshenia</taxon>
    </lineage>
</organism>
<feature type="chain" id="PRO_5038745174" description="LppX_LprAFG lipoprotein" evidence="1">
    <location>
        <begin position="25"/>
        <end position="285"/>
    </location>
</feature>
<protein>
    <recommendedName>
        <fullName evidence="4">LppX_LprAFG lipoprotein</fullName>
    </recommendedName>
</protein>